<gene>
    <name evidence="2" type="ORF">GCM10022207_94550</name>
</gene>
<dbReference type="InterPro" id="IPR039365">
    <property type="entry name" value="IS701-like"/>
</dbReference>
<dbReference type="SUPFAM" id="SSF53098">
    <property type="entry name" value="Ribonuclease H-like"/>
    <property type="match status" value="1"/>
</dbReference>
<dbReference type="PANTHER" id="PTHR33627:SF1">
    <property type="entry name" value="TRANSPOSASE"/>
    <property type="match status" value="1"/>
</dbReference>
<dbReference type="Pfam" id="PF13546">
    <property type="entry name" value="DDE_5"/>
    <property type="match status" value="1"/>
</dbReference>
<proteinExistence type="predicted"/>
<feature type="domain" description="Transposase IS701-like DDE" evidence="1">
    <location>
        <begin position="35"/>
        <end position="254"/>
    </location>
</feature>
<keyword evidence="3" id="KW-1185">Reference proteome</keyword>
<name>A0ABP7LX58_9ACTN</name>
<dbReference type="NCBIfam" id="NF033540">
    <property type="entry name" value="transpos_IS701"/>
    <property type="match status" value="1"/>
</dbReference>
<reference evidence="3" key="1">
    <citation type="journal article" date="2019" name="Int. J. Syst. Evol. Microbiol.">
        <title>The Global Catalogue of Microorganisms (GCM) 10K type strain sequencing project: providing services to taxonomists for standard genome sequencing and annotation.</title>
        <authorList>
            <consortium name="The Broad Institute Genomics Platform"/>
            <consortium name="The Broad Institute Genome Sequencing Center for Infectious Disease"/>
            <person name="Wu L."/>
            <person name="Ma J."/>
        </authorList>
    </citation>
    <scope>NUCLEOTIDE SEQUENCE [LARGE SCALE GENOMIC DNA]</scope>
    <source>
        <strain evidence="3">JCM 16578</strain>
    </source>
</reference>
<sequence length="465" mass="52024">MTGPAHGDYGSGSALRRSADPEQMEAVFAELAADLAPVYRRRDLRANGVLYLRGLLMPGVAGNCWSIAEAVGLDRPYRLHHLLERARWEEDTARDAVRAFLTRHLGADGGVLIFDETGQAKKGTKTAAVGRQYSGTMGRVENVIVAVYTTYATRRGHALIDRDLYVQADWFADPARMATAGFPKDHAFATKPALALAQAKRALAAGIRPKWATGDEVYGRSHELREFLEDAGIGYVFAVPVDHQVTTSGGGRMRADQALHLVEPDGWNRHSCGTGAKGQRYYDWAWVATDHPRRWLLIRRSIADPSEIAYFYAYAPEDHPCPLTNLVKIAGMRWKVEDDFQDSKSTVSLDQTQVRRYRAWKRHVTMAMAALALLAVLAAIDKTSHPAPILPNDPDQDPPADCGAIALTVPEAQRLFHLLTTRIRDLSSSAMRTQIARHLNWSDWRRHHQARARWHHYRTRLALTE</sequence>
<accession>A0ABP7LX58</accession>
<evidence type="ECO:0000259" key="1">
    <source>
        <dbReference type="Pfam" id="PF13546"/>
    </source>
</evidence>
<dbReference type="InterPro" id="IPR038721">
    <property type="entry name" value="IS701-like_DDE_dom"/>
</dbReference>
<comment type="caution">
    <text evidence="2">The sequence shown here is derived from an EMBL/GenBank/DDBJ whole genome shotgun (WGS) entry which is preliminary data.</text>
</comment>
<organism evidence="2 3">
    <name type="scientific">Streptomyces lannensis</name>
    <dbReference type="NCBI Taxonomy" id="766498"/>
    <lineage>
        <taxon>Bacteria</taxon>
        <taxon>Bacillati</taxon>
        <taxon>Actinomycetota</taxon>
        <taxon>Actinomycetes</taxon>
        <taxon>Kitasatosporales</taxon>
        <taxon>Streptomycetaceae</taxon>
        <taxon>Streptomyces</taxon>
    </lineage>
</organism>
<dbReference type="EMBL" id="BAAAZA010000097">
    <property type="protein sequence ID" value="GAA3910309.1"/>
    <property type="molecule type" value="Genomic_DNA"/>
</dbReference>
<evidence type="ECO:0000313" key="2">
    <source>
        <dbReference type="EMBL" id="GAA3910309.1"/>
    </source>
</evidence>
<dbReference type="PANTHER" id="PTHR33627">
    <property type="entry name" value="TRANSPOSASE"/>
    <property type="match status" value="1"/>
</dbReference>
<dbReference type="Proteomes" id="UP001501563">
    <property type="component" value="Unassembled WGS sequence"/>
</dbReference>
<protein>
    <recommendedName>
        <fullName evidence="1">Transposase IS701-like DDE domain-containing protein</fullName>
    </recommendedName>
</protein>
<evidence type="ECO:0000313" key="3">
    <source>
        <dbReference type="Proteomes" id="UP001501563"/>
    </source>
</evidence>
<dbReference type="InterPro" id="IPR012337">
    <property type="entry name" value="RNaseH-like_sf"/>
</dbReference>